<dbReference type="GO" id="GO:0005737">
    <property type="term" value="C:cytoplasm"/>
    <property type="evidence" value="ECO:0007669"/>
    <property type="project" value="TreeGrafter"/>
</dbReference>
<dbReference type="Pfam" id="PF13673">
    <property type="entry name" value="Acetyltransf_10"/>
    <property type="match status" value="1"/>
</dbReference>
<evidence type="ECO:0000256" key="2">
    <source>
        <dbReference type="ARBA" id="ARBA00023315"/>
    </source>
</evidence>
<gene>
    <name evidence="4" type="ORF">UFOPK2761_01259</name>
</gene>
<evidence type="ECO:0000313" key="4">
    <source>
        <dbReference type="EMBL" id="CAB4740793.1"/>
    </source>
</evidence>
<dbReference type="InterPro" id="IPR000182">
    <property type="entry name" value="GNAT_dom"/>
</dbReference>
<dbReference type="PANTHER" id="PTHR43626:SF4">
    <property type="entry name" value="GCN5-RELATED N-ACETYLTRANSFERASE 2, CHLOROPLASTIC"/>
    <property type="match status" value="1"/>
</dbReference>
<keyword evidence="1" id="KW-0808">Transferase</keyword>
<evidence type="ECO:0000256" key="1">
    <source>
        <dbReference type="ARBA" id="ARBA00022679"/>
    </source>
</evidence>
<dbReference type="GO" id="GO:0008080">
    <property type="term" value="F:N-acetyltransferase activity"/>
    <property type="evidence" value="ECO:0007669"/>
    <property type="project" value="InterPro"/>
</dbReference>
<proteinExistence type="predicted"/>
<dbReference type="PANTHER" id="PTHR43626">
    <property type="entry name" value="ACYL-COA N-ACYLTRANSFERASE"/>
    <property type="match status" value="1"/>
</dbReference>
<dbReference type="InterPro" id="IPR045039">
    <property type="entry name" value="NSI-like"/>
</dbReference>
<dbReference type="Gene3D" id="3.40.630.30">
    <property type="match status" value="1"/>
</dbReference>
<protein>
    <submittedName>
        <fullName evidence="4">Unannotated protein</fullName>
    </submittedName>
</protein>
<organism evidence="4">
    <name type="scientific">freshwater metagenome</name>
    <dbReference type="NCBI Taxonomy" id="449393"/>
    <lineage>
        <taxon>unclassified sequences</taxon>
        <taxon>metagenomes</taxon>
        <taxon>ecological metagenomes</taxon>
    </lineage>
</organism>
<accession>A0A6J6T1J0</accession>
<dbReference type="InterPro" id="IPR016181">
    <property type="entry name" value="Acyl_CoA_acyltransferase"/>
</dbReference>
<keyword evidence="2" id="KW-0012">Acyltransferase</keyword>
<reference evidence="4" key="1">
    <citation type="submission" date="2020-05" db="EMBL/GenBank/DDBJ databases">
        <authorList>
            <person name="Chiriac C."/>
            <person name="Salcher M."/>
            <person name="Ghai R."/>
            <person name="Kavagutti S V."/>
        </authorList>
    </citation>
    <scope>NUCLEOTIDE SEQUENCE</scope>
</reference>
<evidence type="ECO:0000259" key="3">
    <source>
        <dbReference type="PROSITE" id="PS51186"/>
    </source>
</evidence>
<dbReference type="EMBL" id="CAEZYQ010000008">
    <property type="protein sequence ID" value="CAB4740793.1"/>
    <property type="molecule type" value="Genomic_DNA"/>
</dbReference>
<dbReference type="SUPFAM" id="SSF55729">
    <property type="entry name" value="Acyl-CoA N-acyltransferases (Nat)"/>
    <property type="match status" value="1"/>
</dbReference>
<dbReference type="CDD" id="cd04301">
    <property type="entry name" value="NAT_SF"/>
    <property type="match status" value="1"/>
</dbReference>
<dbReference type="AlphaFoldDB" id="A0A6J6T1J0"/>
<name>A0A6J6T1J0_9ZZZZ</name>
<feature type="domain" description="N-acetyltransferase" evidence="3">
    <location>
        <begin position="15"/>
        <end position="155"/>
    </location>
</feature>
<dbReference type="PROSITE" id="PS51186">
    <property type="entry name" value="GNAT"/>
    <property type="match status" value="1"/>
</dbReference>
<sequence length="155" mass="16829">MAASVPPVDATTHGLTLAEGELPAREDLLDLYDAVGWTAYTRHPDVLEQALAGSTTVVTARREGRLVGLARALSDGATICYLQDILVRPEEQRHGVGRVLVRHVLDRHADVRQRVLVTDAEPGQRAFYESLGFTELHEVGAEDGEAGLRGFISFG</sequence>